<reference evidence="1" key="1">
    <citation type="journal article" date="2020" name="G3 (Bethesda)">
        <title>High-Quality Assemblies for Three Invasive Social Wasps from the &lt;i&gt;Vespula&lt;/i&gt; Genus.</title>
        <authorList>
            <person name="Harrop T.W.R."/>
            <person name="Guhlin J."/>
            <person name="McLaughlin G.M."/>
            <person name="Permina E."/>
            <person name="Stockwell P."/>
            <person name="Gilligan J."/>
            <person name="Le Lec M.F."/>
            <person name="Gruber M.A.M."/>
            <person name="Quinn O."/>
            <person name="Lovegrove M."/>
            <person name="Duncan E.J."/>
            <person name="Remnant E.J."/>
            <person name="Van Eeckhoven J."/>
            <person name="Graham B."/>
            <person name="Knapp R.A."/>
            <person name="Langford K.W."/>
            <person name="Kronenberg Z."/>
            <person name="Press M.O."/>
            <person name="Eacker S.M."/>
            <person name="Wilson-Rankin E.E."/>
            <person name="Purcell J."/>
            <person name="Lester P.J."/>
            <person name="Dearden P.K."/>
        </authorList>
    </citation>
    <scope>NUCLEOTIDE SEQUENCE</scope>
    <source>
        <strain evidence="1">Marl-1</strain>
    </source>
</reference>
<proteinExistence type="predicted"/>
<accession>A0A834KJ26</accession>
<name>A0A834KJ26_VESVU</name>
<sequence length="148" mass="16431">MGKLFVNSELVESNGYEAHIGDETDARIPWKITGNKIERDGSETRALARACIPEQPDLIDSLTFEFKKRSSLDLRINKLTKLLPSLLVNTMEREPCHDFSLSLSKCSAHEESMGVPLENYSVECILASDDCAPEARVVSRSARAPCTC</sequence>
<protein>
    <submittedName>
        <fullName evidence="1">Uncharacterized protein</fullName>
    </submittedName>
</protein>
<keyword evidence="2" id="KW-1185">Reference proteome</keyword>
<dbReference type="EMBL" id="JACSEA010000002">
    <property type="protein sequence ID" value="KAF7407623.1"/>
    <property type="molecule type" value="Genomic_DNA"/>
</dbReference>
<organism evidence="1 2">
    <name type="scientific">Vespula vulgaris</name>
    <name type="common">Yellow jacket</name>
    <name type="synonym">Wasp</name>
    <dbReference type="NCBI Taxonomy" id="7454"/>
    <lineage>
        <taxon>Eukaryota</taxon>
        <taxon>Metazoa</taxon>
        <taxon>Ecdysozoa</taxon>
        <taxon>Arthropoda</taxon>
        <taxon>Hexapoda</taxon>
        <taxon>Insecta</taxon>
        <taxon>Pterygota</taxon>
        <taxon>Neoptera</taxon>
        <taxon>Endopterygota</taxon>
        <taxon>Hymenoptera</taxon>
        <taxon>Apocrita</taxon>
        <taxon>Aculeata</taxon>
        <taxon>Vespoidea</taxon>
        <taxon>Vespidae</taxon>
        <taxon>Vespinae</taxon>
        <taxon>Vespula</taxon>
    </lineage>
</organism>
<evidence type="ECO:0000313" key="2">
    <source>
        <dbReference type="Proteomes" id="UP000614350"/>
    </source>
</evidence>
<comment type="caution">
    <text evidence="1">The sequence shown here is derived from an EMBL/GenBank/DDBJ whole genome shotgun (WGS) entry which is preliminary data.</text>
</comment>
<gene>
    <name evidence="1" type="ORF">HZH66_002160</name>
</gene>
<dbReference type="AlphaFoldDB" id="A0A834KJ26"/>
<dbReference type="Proteomes" id="UP000614350">
    <property type="component" value="Unassembled WGS sequence"/>
</dbReference>
<evidence type="ECO:0000313" key="1">
    <source>
        <dbReference type="EMBL" id="KAF7407623.1"/>
    </source>
</evidence>